<gene>
    <name evidence="2" type="ORF">GCM10010191_75850</name>
</gene>
<name>A0ABN3K2B1_9ACTN</name>
<sequence length="131" mass="14113">MTDDPVRRAIVGWTPERLAEVAAGCRGNHSALYRRIQDSHTPKTARPQGQAVLPRMPGRDHGPPEVVCPNCGIDNPAPTEHAMQVELNAESSLLEPDATATPVQVDLLSPLARSPISRTDAQGFTQPSFSL</sequence>
<organism evidence="2 3">
    <name type="scientific">Actinomadura vinacea</name>
    <dbReference type="NCBI Taxonomy" id="115336"/>
    <lineage>
        <taxon>Bacteria</taxon>
        <taxon>Bacillati</taxon>
        <taxon>Actinomycetota</taxon>
        <taxon>Actinomycetes</taxon>
        <taxon>Streptosporangiales</taxon>
        <taxon>Thermomonosporaceae</taxon>
        <taxon>Actinomadura</taxon>
    </lineage>
</organism>
<protein>
    <recommendedName>
        <fullName evidence="4">Helix-turn-helix domain-containing protein</fullName>
    </recommendedName>
</protein>
<evidence type="ECO:0000256" key="1">
    <source>
        <dbReference type="SAM" id="MobiDB-lite"/>
    </source>
</evidence>
<dbReference type="EMBL" id="BAAARW010000033">
    <property type="protein sequence ID" value="GAA2447423.1"/>
    <property type="molecule type" value="Genomic_DNA"/>
</dbReference>
<accession>A0ABN3K2B1</accession>
<evidence type="ECO:0000313" key="3">
    <source>
        <dbReference type="Proteomes" id="UP001501231"/>
    </source>
</evidence>
<reference evidence="2 3" key="1">
    <citation type="journal article" date="2019" name="Int. J. Syst. Evol. Microbiol.">
        <title>The Global Catalogue of Microorganisms (GCM) 10K type strain sequencing project: providing services to taxonomists for standard genome sequencing and annotation.</title>
        <authorList>
            <consortium name="The Broad Institute Genomics Platform"/>
            <consortium name="The Broad Institute Genome Sequencing Center for Infectious Disease"/>
            <person name="Wu L."/>
            <person name="Ma J."/>
        </authorList>
    </citation>
    <scope>NUCLEOTIDE SEQUENCE [LARGE SCALE GENOMIC DNA]</scope>
    <source>
        <strain evidence="2 3">JCM 3325</strain>
    </source>
</reference>
<evidence type="ECO:0008006" key="4">
    <source>
        <dbReference type="Google" id="ProtNLM"/>
    </source>
</evidence>
<dbReference type="Proteomes" id="UP001501231">
    <property type="component" value="Unassembled WGS sequence"/>
</dbReference>
<comment type="caution">
    <text evidence="2">The sequence shown here is derived from an EMBL/GenBank/DDBJ whole genome shotgun (WGS) entry which is preliminary data.</text>
</comment>
<keyword evidence="3" id="KW-1185">Reference proteome</keyword>
<proteinExistence type="predicted"/>
<evidence type="ECO:0000313" key="2">
    <source>
        <dbReference type="EMBL" id="GAA2447423.1"/>
    </source>
</evidence>
<feature type="region of interest" description="Disordered" evidence="1">
    <location>
        <begin position="35"/>
        <end position="65"/>
    </location>
</feature>